<name>A0AAE4GB33_9BURK</name>
<dbReference type="Gene3D" id="1.20.1260.10">
    <property type="match status" value="1"/>
</dbReference>
<evidence type="ECO:0000313" key="6">
    <source>
        <dbReference type="EMBL" id="MDT0338071.1"/>
    </source>
</evidence>
<feature type="binding site" evidence="4">
    <location>
        <position position="174"/>
    </location>
    <ligand>
        <name>Fe cation</name>
        <dbReference type="ChEBI" id="CHEBI:24875"/>
    </ligand>
</feature>
<feature type="domain" description="Ferritin-like diiron" evidence="5">
    <location>
        <begin position="42"/>
        <end position="187"/>
    </location>
</feature>
<dbReference type="GO" id="GO:0006879">
    <property type="term" value="P:intracellular iron ion homeostasis"/>
    <property type="evidence" value="ECO:0007669"/>
    <property type="project" value="UniProtKB-KW"/>
</dbReference>
<evidence type="ECO:0000256" key="1">
    <source>
        <dbReference type="ARBA" id="ARBA00008093"/>
    </source>
</evidence>
<feature type="binding site" evidence="4">
    <location>
        <position position="177"/>
    </location>
    <ligand>
        <name>Fe cation</name>
        <dbReference type="ChEBI" id="CHEBI:24875"/>
    </ligand>
</feature>
<proteinExistence type="inferred from homology"/>
<dbReference type="Pfam" id="PF00210">
    <property type="entry name" value="Ferritin"/>
    <property type="match status" value="1"/>
</dbReference>
<keyword evidence="3 4" id="KW-0408">Iron</keyword>
<comment type="caution">
    <text evidence="6">The sequence shown here is derived from an EMBL/GenBank/DDBJ whole genome shotgun (WGS) entry which is preliminary data.</text>
</comment>
<dbReference type="PROSITE" id="PS50905">
    <property type="entry name" value="FERRITIN_LIKE"/>
    <property type="match status" value="1"/>
</dbReference>
<dbReference type="AlphaFoldDB" id="A0AAE4GB33"/>
<dbReference type="PIRSF" id="PIRSF018063">
    <property type="entry name" value="Ferrtn_UCP018063"/>
    <property type="match status" value="1"/>
</dbReference>
<dbReference type="InterPro" id="IPR008331">
    <property type="entry name" value="Ferritin_DPS_dom"/>
</dbReference>
<sequence>MTMTKNPPKTDVKSKQSFHLDKDAIRAAAKKIDDGAVTEGYRGNREEVVAMLNDALATELLCVMRYKRHYYTAKGLNVEAIKGEFLAHAQEEQSHADQIAERIVQLNGEPDFNPKTIAERSHAQYDESEDIKDMIRANLVEERVAIEAYRQMIERIGDDDPTTKHLLIQIMAQEEEHADDMSDLLGL</sequence>
<accession>A0AAE4GB33</accession>
<dbReference type="GO" id="GO:0004322">
    <property type="term" value="F:ferroxidase activity"/>
    <property type="evidence" value="ECO:0007669"/>
    <property type="project" value="TreeGrafter"/>
</dbReference>
<feature type="binding site" evidence="4">
    <location>
        <position position="95"/>
    </location>
    <ligand>
        <name>Fe cation</name>
        <dbReference type="ChEBI" id="CHEBI:24875"/>
    </ligand>
</feature>
<dbReference type="GO" id="GO:0008199">
    <property type="term" value="F:ferric iron binding"/>
    <property type="evidence" value="ECO:0007669"/>
    <property type="project" value="InterPro"/>
</dbReference>
<dbReference type="InterPro" id="IPR009040">
    <property type="entry name" value="Ferritin-like_diiron"/>
</dbReference>
<evidence type="ECO:0000256" key="4">
    <source>
        <dbReference type="PIRSR" id="PIRSR018063-50"/>
    </source>
</evidence>
<dbReference type="GO" id="GO:0020037">
    <property type="term" value="F:heme binding"/>
    <property type="evidence" value="ECO:0007669"/>
    <property type="project" value="TreeGrafter"/>
</dbReference>
<feature type="binding site" evidence="4">
    <location>
        <position position="142"/>
    </location>
    <ligand>
        <name>Fe cation</name>
        <dbReference type="ChEBI" id="CHEBI:24875"/>
    </ligand>
</feature>
<dbReference type="GeneID" id="90163522"/>
<dbReference type="GO" id="GO:0005829">
    <property type="term" value="C:cytosol"/>
    <property type="evidence" value="ECO:0007669"/>
    <property type="project" value="TreeGrafter"/>
</dbReference>
<evidence type="ECO:0000259" key="5">
    <source>
        <dbReference type="PROSITE" id="PS50905"/>
    </source>
</evidence>
<comment type="similarity">
    <text evidence="1">Belongs to the bacterioferritin family.</text>
</comment>
<keyword evidence="2" id="KW-0409">Iron storage</keyword>
<feature type="binding site" evidence="4">
    <location>
        <position position="59"/>
    </location>
    <ligand>
        <name>Fe cation</name>
        <dbReference type="ChEBI" id="CHEBI:24875"/>
    </ligand>
</feature>
<dbReference type="GO" id="GO:0006826">
    <property type="term" value="P:iron ion transport"/>
    <property type="evidence" value="ECO:0007669"/>
    <property type="project" value="InterPro"/>
</dbReference>
<evidence type="ECO:0000256" key="2">
    <source>
        <dbReference type="ARBA" id="ARBA00022434"/>
    </source>
</evidence>
<dbReference type="PANTHER" id="PTHR30295">
    <property type="entry name" value="BACTERIOFERRITIN"/>
    <property type="match status" value="1"/>
</dbReference>
<dbReference type="InterPro" id="IPR002024">
    <property type="entry name" value="Bacterioferritin"/>
</dbReference>
<dbReference type="PRINTS" id="PR00601">
    <property type="entry name" value="BACFERRITIN"/>
</dbReference>
<protein>
    <submittedName>
        <fullName evidence="6">Ferritin-like domain-containing protein</fullName>
    </submittedName>
</protein>
<dbReference type="PANTHER" id="PTHR30295:SF1">
    <property type="entry name" value="DNA PROTECTION DURING STARVATION PROTEIN"/>
    <property type="match status" value="1"/>
</dbReference>
<reference evidence="6" key="1">
    <citation type="submission" date="2023-02" db="EMBL/GenBank/DDBJ databases">
        <title>Description of Herbaspirillum huttiense subsp. nephrolepsisexaltata and Herbaspirillum huttiense subsp. lycopersicon.</title>
        <authorList>
            <person name="Poudel M."/>
            <person name="Sharma A."/>
            <person name="Goss E."/>
            <person name="Tapia J.H."/>
            <person name="Harmon C.M."/>
            <person name="Jones J.B."/>
        </authorList>
    </citation>
    <scope>NUCLEOTIDE SEQUENCE</scope>
    <source>
        <strain evidence="6">NC40101</strain>
    </source>
</reference>
<evidence type="ECO:0000256" key="3">
    <source>
        <dbReference type="ARBA" id="ARBA00023004"/>
    </source>
</evidence>
<dbReference type="InterPro" id="IPR012347">
    <property type="entry name" value="Ferritin-like"/>
</dbReference>
<dbReference type="SUPFAM" id="SSF47240">
    <property type="entry name" value="Ferritin-like"/>
    <property type="match status" value="1"/>
</dbReference>
<organism evidence="6">
    <name type="scientific">Herbaspirillum huttiense subsp. nephrolepidis</name>
    <dbReference type="NCBI Taxonomy" id="3075126"/>
    <lineage>
        <taxon>Bacteria</taxon>
        <taxon>Pseudomonadati</taxon>
        <taxon>Pseudomonadota</taxon>
        <taxon>Betaproteobacteria</taxon>
        <taxon>Burkholderiales</taxon>
        <taxon>Oxalobacteraceae</taxon>
        <taxon>Herbaspirillum</taxon>
    </lineage>
</organism>
<dbReference type="EMBL" id="JAVRAA010000006">
    <property type="protein sequence ID" value="MDT0338071.1"/>
    <property type="molecule type" value="Genomic_DNA"/>
</dbReference>
<gene>
    <name evidence="6" type="ORF">RJN63_14595</name>
</gene>
<dbReference type="InterPro" id="IPR009078">
    <property type="entry name" value="Ferritin-like_SF"/>
</dbReference>
<dbReference type="RefSeq" id="WP_034338218.1">
    <property type="nucleotide sequence ID" value="NZ_JAVLSM010000003.1"/>
</dbReference>
<dbReference type="InterPro" id="IPR014490">
    <property type="entry name" value="Dps-like"/>
</dbReference>
<keyword evidence="4" id="KW-0479">Metal-binding</keyword>